<dbReference type="PROSITE" id="PS00622">
    <property type="entry name" value="HTH_LUXR_1"/>
    <property type="match status" value="1"/>
</dbReference>
<dbReference type="EMBL" id="JBHTLP010000002">
    <property type="protein sequence ID" value="MFD1140412.1"/>
    <property type="molecule type" value="Genomic_DNA"/>
</dbReference>
<evidence type="ECO:0000313" key="6">
    <source>
        <dbReference type="EMBL" id="MFD1140412.1"/>
    </source>
</evidence>
<keyword evidence="3" id="KW-0731">Sigma factor</keyword>
<accession>A0ABW3Q470</accession>
<dbReference type="RefSeq" id="WP_265989508.1">
    <property type="nucleotide sequence ID" value="NZ_CP110973.1"/>
</dbReference>
<dbReference type="InterPro" id="IPR013325">
    <property type="entry name" value="RNA_pol_sigma_r2"/>
</dbReference>
<keyword evidence="4" id="KW-0804">Transcription</keyword>
<comment type="caution">
    <text evidence="6">The sequence shown here is derived from an EMBL/GenBank/DDBJ whole genome shotgun (WGS) entry which is preliminary data.</text>
</comment>
<proteinExistence type="inferred from homology"/>
<evidence type="ECO:0000313" key="7">
    <source>
        <dbReference type="Proteomes" id="UP001597116"/>
    </source>
</evidence>
<dbReference type="Pfam" id="PF08281">
    <property type="entry name" value="Sigma70_r4_2"/>
    <property type="match status" value="1"/>
</dbReference>
<dbReference type="Proteomes" id="UP001597116">
    <property type="component" value="Unassembled WGS sequence"/>
</dbReference>
<evidence type="ECO:0000256" key="4">
    <source>
        <dbReference type="ARBA" id="ARBA00023163"/>
    </source>
</evidence>
<keyword evidence="7" id="KW-1185">Reference proteome</keyword>
<dbReference type="NCBIfam" id="TIGR02937">
    <property type="entry name" value="sigma70-ECF"/>
    <property type="match status" value="1"/>
</dbReference>
<evidence type="ECO:0000259" key="5">
    <source>
        <dbReference type="PROSITE" id="PS00622"/>
    </source>
</evidence>
<dbReference type="InterPro" id="IPR039425">
    <property type="entry name" value="RNA_pol_sigma-70-like"/>
</dbReference>
<dbReference type="InterPro" id="IPR013324">
    <property type="entry name" value="RNA_pol_sigma_r3/r4-like"/>
</dbReference>
<comment type="similarity">
    <text evidence="1">Belongs to the sigma-70 factor family. ECF subfamily.</text>
</comment>
<dbReference type="InterPro" id="IPR000792">
    <property type="entry name" value="Tscrpt_reg_LuxR_C"/>
</dbReference>
<gene>
    <name evidence="6" type="ORF">ACFQ4C_04805</name>
</gene>
<evidence type="ECO:0000256" key="3">
    <source>
        <dbReference type="ARBA" id="ARBA00023082"/>
    </source>
</evidence>
<organism evidence="6 7">
    <name type="scientific">Larkinella insperata</name>
    <dbReference type="NCBI Taxonomy" id="332158"/>
    <lineage>
        <taxon>Bacteria</taxon>
        <taxon>Pseudomonadati</taxon>
        <taxon>Bacteroidota</taxon>
        <taxon>Cytophagia</taxon>
        <taxon>Cytophagales</taxon>
        <taxon>Spirosomataceae</taxon>
        <taxon>Larkinella</taxon>
    </lineage>
</organism>
<dbReference type="PANTHER" id="PTHR43133:SF45">
    <property type="entry name" value="RNA POLYMERASE ECF-TYPE SIGMA FACTOR"/>
    <property type="match status" value="1"/>
</dbReference>
<protein>
    <submittedName>
        <fullName evidence="6">RNA polymerase sigma factor</fullName>
    </submittedName>
</protein>
<keyword evidence="2" id="KW-0805">Transcription regulation</keyword>
<sequence>MEKEFVSLLNRHPGILYKVCSLYCKESADREDLFQEIVLQLWRAYPTFKNESSVTTWMYRIALNTAISNYRRKAVKVQAVPFSANELQIPDLREEASDEAVKALYGAIEQLSPIEKAVITLYLDDRSYDEIAAIIGISKTNVGVKLNRIKAKLEKMINLSTRY</sequence>
<feature type="domain" description="HTH luxR-type" evidence="5">
    <location>
        <begin position="125"/>
        <end position="152"/>
    </location>
</feature>
<reference evidence="7" key="1">
    <citation type="journal article" date="2019" name="Int. J. Syst. Evol. Microbiol.">
        <title>The Global Catalogue of Microorganisms (GCM) 10K type strain sequencing project: providing services to taxonomists for standard genome sequencing and annotation.</title>
        <authorList>
            <consortium name="The Broad Institute Genomics Platform"/>
            <consortium name="The Broad Institute Genome Sequencing Center for Infectious Disease"/>
            <person name="Wu L."/>
            <person name="Ma J."/>
        </authorList>
    </citation>
    <scope>NUCLEOTIDE SEQUENCE [LARGE SCALE GENOMIC DNA]</scope>
    <source>
        <strain evidence="7">CCUG 55608</strain>
    </source>
</reference>
<dbReference type="Gene3D" id="1.10.10.10">
    <property type="entry name" value="Winged helix-like DNA-binding domain superfamily/Winged helix DNA-binding domain"/>
    <property type="match status" value="1"/>
</dbReference>
<dbReference type="InterPro" id="IPR013249">
    <property type="entry name" value="RNA_pol_sigma70_r4_t2"/>
</dbReference>
<dbReference type="Gene3D" id="1.10.1740.10">
    <property type="match status" value="1"/>
</dbReference>
<dbReference type="InterPro" id="IPR014284">
    <property type="entry name" value="RNA_pol_sigma-70_dom"/>
</dbReference>
<evidence type="ECO:0000256" key="2">
    <source>
        <dbReference type="ARBA" id="ARBA00023015"/>
    </source>
</evidence>
<dbReference type="SUPFAM" id="SSF88946">
    <property type="entry name" value="Sigma2 domain of RNA polymerase sigma factors"/>
    <property type="match status" value="1"/>
</dbReference>
<dbReference type="PANTHER" id="PTHR43133">
    <property type="entry name" value="RNA POLYMERASE ECF-TYPE SIGMA FACTO"/>
    <property type="match status" value="1"/>
</dbReference>
<dbReference type="InterPro" id="IPR007627">
    <property type="entry name" value="RNA_pol_sigma70_r2"/>
</dbReference>
<dbReference type="InterPro" id="IPR036388">
    <property type="entry name" value="WH-like_DNA-bd_sf"/>
</dbReference>
<dbReference type="Pfam" id="PF04542">
    <property type="entry name" value="Sigma70_r2"/>
    <property type="match status" value="1"/>
</dbReference>
<name>A0ABW3Q470_9BACT</name>
<dbReference type="SUPFAM" id="SSF88659">
    <property type="entry name" value="Sigma3 and sigma4 domains of RNA polymerase sigma factors"/>
    <property type="match status" value="1"/>
</dbReference>
<evidence type="ECO:0000256" key="1">
    <source>
        <dbReference type="ARBA" id="ARBA00010641"/>
    </source>
</evidence>